<organism evidence="1">
    <name type="scientific">Streptomyces tabacisoli</name>
    <dbReference type="NCBI Taxonomy" id="3156398"/>
    <lineage>
        <taxon>Bacteria</taxon>
        <taxon>Bacillati</taxon>
        <taxon>Actinomycetota</taxon>
        <taxon>Actinomycetes</taxon>
        <taxon>Kitasatosporales</taxon>
        <taxon>Streptomycetaceae</taxon>
        <taxon>Streptomyces</taxon>
    </lineage>
</organism>
<dbReference type="EMBL" id="CP159534">
    <property type="protein sequence ID" value="XCJ75028.1"/>
    <property type="molecule type" value="Genomic_DNA"/>
</dbReference>
<reference evidence="1" key="1">
    <citation type="submission" date="2024-06" db="EMBL/GenBank/DDBJ databases">
        <title>Streptomyces sp. strain HUAS MG91 genome sequences.</title>
        <authorList>
            <person name="Mo P."/>
        </authorList>
    </citation>
    <scope>NUCLEOTIDE SEQUENCE</scope>
    <source>
        <strain evidence="1">HUAS MG91</strain>
    </source>
</reference>
<evidence type="ECO:0000313" key="1">
    <source>
        <dbReference type="EMBL" id="XCJ75028.1"/>
    </source>
</evidence>
<sequence length="109" mass="12162">MIIFQRETTLLHQDHIVLHEVGHILADHRGLAVEADQWKGMLPGLGDGAIRRVLQRCTYGTQEEREAELVATIIGEWASVLDRVSPATATVDPATRRVLSALDDHQGWM</sequence>
<protein>
    <submittedName>
        <fullName evidence="1">Uncharacterized protein</fullName>
    </submittedName>
</protein>
<accession>A0AAU8J2L3</accession>
<dbReference type="AlphaFoldDB" id="A0AAU8J2L3"/>
<gene>
    <name evidence="1" type="ORF">ABII15_35920</name>
</gene>
<proteinExistence type="predicted"/>
<name>A0AAU8J2L3_9ACTN</name>
<dbReference type="RefSeq" id="WP_353946464.1">
    <property type="nucleotide sequence ID" value="NZ_CP159534.1"/>
</dbReference>
<dbReference type="KEGG" id="stac:ABII15_35920"/>